<organism evidence="3 4">
    <name type="scientific">Ruminiclostridium papyrosolvens DSM 2782</name>
    <dbReference type="NCBI Taxonomy" id="588581"/>
    <lineage>
        <taxon>Bacteria</taxon>
        <taxon>Bacillati</taxon>
        <taxon>Bacillota</taxon>
        <taxon>Clostridia</taxon>
        <taxon>Eubacteriales</taxon>
        <taxon>Oscillospiraceae</taxon>
        <taxon>Ruminiclostridium</taxon>
    </lineage>
</organism>
<evidence type="ECO:0008006" key="5">
    <source>
        <dbReference type="Google" id="ProtNLM"/>
    </source>
</evidence>
<feature type="region of interest" description="Disordered" evidence="2">
    <location>
        <begin position="943"/>
        <end position="968"/>
    </location>
</feature>
<name>F1TEI3_9FIRM</name>
<keyword evidence="1" id="KW-0175">Coiled coil</keyword>
<keyword evidence="4" id="KW-1185">Reference proteome</keyword>
<gene>
    <name evidence="3" type="ORF">Cpap_1541</name>
</gene>
<feature type="coiled-coil region" evidence="1">
    <location>
        <begin position="730"/>
        <end position="757"/>
    </location>
</feature>
<dbReference type="Proteomes" id="UP000003860">
    <property type="component" value="Unassembled WGS sequence"/>
</dbReference>
<evidence type="ECO:0000256" key="1">
    <source>
        <dbReference type="SAM" id="Coils"/>
    </source>
</evidence>
<dbReference type="OrthoDB" id="1950375at2"/>
<dbReference type="STRING" id="588581.Cpap_1541"/>
<comment type="caution">
    <text evidence="3">The sequence shown here is derived from an EMBL/GenBank/DDBJ whole genome shotgun (WGS) entry which is preliminary data.</text>
</comment>
<proteinExistence type="predicted"/>
<evidence type="ECO:0000313" key="3">
    <source>
        <dbReference type="EMBL" id="EGD47149.1"/>
    </source>
</evidence>
<dbReference type="RefSeq" id="WP_004620181.1">
    <property type="nucleotide sequence ID" value="NZ_ACXX02000009.1"/>
</dbReference>
<accession>F1TEI3</accession>
<dbReference type="eggNOG" id="ENOG5030F83">
    <property type="taxonomic scope" value="Bacteria"/>
</dbReference>
<evidence type="ECO:0000313" key="4">
    <source>
        <dbReference type="Proteomes" id="UP000003860"/>
    </source>
</evidence>
<reference evidence="3" key="1">
    <citation type="submission" date="2009-07" db="EMBL/GenBank/DDBJ databases">
        <authorList>
            <consortium name="US DOE Joint Genome Institute (JGI-PGF)"/>
            <person name="Lucas S."/>
            <person name="Copeland A."/>
            <person name="Lapidus A."/>
            <person name="Glavina del Rio T."/>
            <person name="Tice H."/>
            <person name="Bruce D."/>
            <person name="Goodwin L."/>
            <person name="Pitluck S."/>
            <person name="Larimer F."/>
            <person name="Land M.L."/>
            <person name="Mouttaki H."/>
            <person name="He Z."/>
            <person name="Zhou J."/>
            <person name="Hemme C.L."/>
        </authorList>
    </citation>
    <scope>NUCLEOTIDE SEQUENCE [LARGE SCALE GENOMIC DNA]</scope>
    <source>
        <strain evidence="3">DSM 2782</strain>
    </source>
</reference>
<sequence>MARYTADDIKNLREGSANTYRQAYTADDVIKMREELKAKPSKPVETIKPTVDLLKKDQDIKNFMLDDLGKMAAVKSPETNTTVKPSFIDNVKSLFSSNLGSITKDIIGGKAHIKSDEEVYKGMNPFQAALEKGTTEFLTGLNNAPRAVLKATGIETPELDKIAVSGDKRLENIQNYSGLKDVSGFKKTATDMVESVGNMLPSMVLPVAKLASIGISSGGNSARKAELEGATPQQALAYGALSGGIEAGTEKMFSAIPFLNKSGVADNAIKRIIEPIDNKIVKTLANRAVGAAGEGIEEVVSTALDPLAQKITYNENAKPASAGDLVNSFTTGAALAGVLGLPSTVVDIYNTRDSSTPQKAQEIAQTLPDTYESKNITVPVSEMSVPEQTAYVDKVKADVQDYATNKVNQLANLDEQEEFKRIQSTQPVTPVVQNTDILYPVQEITSVAQPTIETPVSVGTVNNIEPAAQTIPTVEQSTVRANTQSVITPVESSVANNNIQAPETSPINQVQAENQPTSNGVTLTERGYSTAGKDALISKKNVKAYQFDNPEVKPFYQDYAKYILDNEFVPNKNLNRDTKVMKMLREDTGLTPKDIKTGLEKLVVNQGQENVAAAKRIELVIDDMLTKGFDSVVAGNIPPVQDYIDIKNKLEGTNYTVPIQEDEDLPIPDINNNLVKSTVPENVQEPQPVSVVNEPVKNTINNSKQQKTPDEKKYDTLKGLLDELIAKKAKATTNDEIKALENDIEKVRINLQLFAQNSSKALTGEQAVSDFYKNSVLKSYIVPENVKSTLDELNYLYDMESNAGQLEQAVININKDMPEVINRLKSQKSLQSGTDTAEALIIEKIFIEQAKDTGDFSELDNWLQIVRERVTPTAQALQAMNMFKRFTPENTLLQAKKIVDESRTPADNKEIDNKAKRLKDELDNIQDDTGEVAKDAVKKAKELERKSRAKKQAIEGKDNPNGISQKDIDDMDPAELLMVKIESTLKEPKAKEHDFVNDMVNELFNVAKESPLPERVTQKDEPLNFMAQAIQNREQYRNIWLKAKEGLKAKYEGTEQFKMLSDYFEKGIKPTFSVKTLDAAIGRYVSSLKSSNGEGTVKETKTSLDDIVKNYYKVGEKTISNMVNEMVERAGLNKQDAATLEKYVRNRMHVLTKAKRESILASIFNEKPPQEVDRLRTVRQLSNLGAFKHETYANKAFKKLSAEAKKIVAKSGIDFGKVALSSVENEQLNKVKLLKEVSEKLDINDTDLKLVVNAISDEFDRVLEKKKDSIANVFSKREIKKKAFYDKLLDYYDKGYFNNPRLREIIAEKMGLPSLTDGAMEKLISETEQLAKLPKQGFNNFVQREEIETRILTDLKNIVPASWSKKVSTVQAIMQLLNLKTATRNILGNEGAYRSERAARNIMGFIDWGKSFVTGQREITFKKGTDLFRDTEGRWRFAKDLLKATKAAWKGYNLYGFEADKDVKHLTTSSNTFKSNINPFKWMEKSLNVTLRGFDYAAYMRGLRDMAGESAYVAGLNMGLKGKELKTYAADYLKNMDKTAFEAAKEYGRRITFQDSVSGIGDALGELKAWMNKAGTGNKVNKRGMKTHEFGMGDVMLKYGRTLGVMLQRSLEFSPAGFVMSAMDVHNAISAKRRGEPVNSKAITESISRAVFGTAGFTLMGALLESLGIISGGEDDYEMEDLQRKIGLGKYRINTSALFRYIISGFDKKEAKPKDGDFIYTYDWIQPVAMSFAFGANMSKDIRNKKRLTATGILDTAGAGVSGMMDTIGEQGGFTGITRFMQKKDIGDAVQYSAQNMITGFTGTFNNQLRQLTDNTTRDTSGDNFNKTLLNMIANRLPGLSKKLPEKIDETGEVKQVYSGDTNSPLNVFLNPAFVSRYKPTDGMKLLIDIYANTGETKIAPRQVEKSVTKNGIKINLTKDEIVQFQKDAGKSTMARLDTLKDNDAFNSLKTDYAKAEYVYRFMNREMEIARKKILRNIPNDDPRYIEGLNERNKKLGR</sequence>
<dbReference type="EMBL" id="ACXX02000009">
    <property type="protein sequence ID" value="EGD47149.1"/>
    <property type="molecule type" value="Genomic_DNA"/>
</dbReference>
<evidence type="ECO:0000256" key="2">
    <source>
        <dbReference type="SAM" id="MobiDB-lite"/>
    </source>
</evidence>
<reference evidence="3" key="2">
    <citation type="submission" date="2011-01" db="EMBL/GenBank/DDBJ databases">
        <title>The Non-contiguous Finished genome of Clostridium papyrosolvens.</title>
        <authorList>
            <person name="Lucas S."/>
            <person name="Copeland A."/>
            <person name="Lapidus A."/>
            <person name="Cheng J.-F."/>
            <person name="Goodwin L."/>
            <person name="Pitluck S."/>
            <person name="Misra M."/>
            <person name="Chertkov O."/>
            <person name="Detter J.C."/>
            <person name="Han C."/>
            <person name="Tapia R."/>
            <person name="Land M."/>
            <person name="Hauser L."/>
            <person name="Kyrpides N."/>
            <person name="Ivanova N."/>
            <person name="Pagani I."/>
            <person name="Mouttaki H."/>
            <person name="He Z."/>
            <person name="Zhou J."/>
            <person name="Hemme C.L."/>
            <person name="Woyke T."/>
        </authorList>
    </citation>
    <scope>NUCLEOTIDE SEQUENCE [LARGE SCALE GENOMIC DNA]</scope>
    <source>
        <strain evidence="3">DSM 2782</strain>
    </source>
</reference>
<feature type="compositionally biased region" description="Basic and acidic residues" evidence="2">
    <location>
        <begin position="943"/>
        <end position="958"/>
    </location>
</feature>
<protein>
    <recommendedName>
        <fullName evidence="5">Large polyvalent protein associated domain-containing protein</fullName>
    </recommendedName>
</protein>